<sequence length="177" mass="19819">MTQDFALWAACQRLFNVTPALVEDLRADKGEVRFLATARNWSGSDLDDLYDDEDKILAIGYEDEEGDDRLVAVEEFFMGVPCIVVARTLGSYLEDDTRALDVTVFVTVSDETRNQAIERVKAESLEDYFANHWQERQDAVARAAEVARKPAAQPPVAPASSGINPQGKSLFQRWFGK</sequence>
<keyword evidence="2" id="KW-1185">Reference proteome</keyword>
<comment type="caution">
    <text evidence="1">The sequence shown here is derived from an EMBL/GenBank/DDBJ whole genome shotgun (WGS) entry which is preliminary data.</text>
</comment>
<proteinExistence type="predicted"/>
<dbReference type="AlphaFoldDB" id="A0AAW3MXR5"/>
<evidence type="ECO:0000313" key="2">
    <source>
        <dbReference type="Proteomes" id="UP000056453"/>
    </source>
</evidence>
<dbReference type="Proteomes" id="UP000056453">
    <property type="component" value="Unassembled WGS sequence"/>
</dbReference>
<gene>
    <name evidence="1" type="ORF">WJ96_04240</name>
</gene>
<dbReference type="RefSeq" id="WP_059928248.1">
    <property type="nucleotide sequence ID" value="NZ_LPBG01000117.1"/>
</dbReference>
<name>A0AAW3MXR5_9BURK</name>
<reference evidence="1 2" key="1">
    <citation type="submission" date="2015-11" db="EMBL/GenBank/DDBJ databases">
        <title>Expanding the genomic diversity of Burkholderia species for the development of highly accurate diagnostics.</title>
        <authorList>
            <person name="Sahl J."/>
            <person name="Keim P."/>
            <person name="Wagner D."/>
        </authorList>
    </citation>
    <scope>NUCLEOTIDE SEQUENCE [LARGE SCALE GENOMIC DNA]</scope>
    <source>
        <strain evidence="1 2">MSMB1808WGS</strain>
    </source>
</reference>
<organism evidence="1 2">
    <name type="scientific">Burkholderia ubonensis</name>
    <dbReference type="NCBI Taxonomy" id="101571"/>
    <lineage>
        <taxon>Bacteria</taxon>
        <taxon>Pseudomonadati</taxon>
        <taxon>Pseudomonadota</taxon>
        <taxon>Betaproteobacteria</taxon>
        <taxon>Burkholderiales</taxon>
        <taxon>Burkholderiaceae</taxon>
        <taxon>Burkholderia</taxon>
        <taxon>Burkholderia cepacia complex</taxon>
    </lineage>
</organism>
<evidence type="ECO:0000313" key="1">
    <source>
        <dbReference type="EMBL" id="KVP97785.1"/>
    </source>
</evidence>
<protein>
    <submittedName>
        <fullName evidence="1">Uncharacterized protein</fullName>
    </submittedName>
</protein>
<accession>A0AAW3MXR5</accession>
<dbReference type="EMBL" id="LPBJ01000047">
    <property type="protein sequence ID" value="KVP97785.1"/>
    <property type="molecule type" value="Genomic_DNA"/>
</dbReference>